<evidence type="ECO:0000313" key="5">
    <source>
        <dbReference type="Proteomes" id="UP000030762"/>
    </source>
</evidence>
<evidence type="ECO:0000256" key="1">
    <source>
        <dbReference type="ARBA" id="ARBA00010515"/>
    </source>
</evidence>
<dbReference type="AlphaFoldDB" id="T0S6V3"/>
<comment type="similarity">
    <text evidence="1">Belongs to the 'GDXG' lipolytic enzyme family.</text>
</comment>
<dbReference type="STRING" id="1156394.T0S6V3"/>
<dbReference type="Pfam" id="PF07859">
    <property type="entry name" value="Abhydrolase_3"/>
    <property type="match status" value="1"/>
</dbReference>
<dbReference type="OMA" id="RVWPGQI"/>
<gene>
    <name evidence="4" type="ORF">SDRG_04160</name>
</gene>
<dbReference type="Gene3D" id="3.40.50.1820">
    <property type="entry name" value="alpha/beta hydrolase"/>
    <property type="match status" value="1"/>
</dbReference>
<organism evidence="4 5">
    <name type="scientific">Saprolegnia diclina (strain VS20)</name>
    <dbReference type="NCBI Taxonomy" id="1156394"/>
    <lineage>
        <taxon>Eukaryota</taxon>
        <taxon>Sar</taxon>
        <taxon>Stramenopiles</taxon>
        <taxon>Oomycota</taxon>
        <taxon>Saprolegniomycetes</taxon>
        <taxon>Saprolegniales</taxon>
        <taxon>Saprolegniaceae</taxon>
        <taxon>Saprolegnia</taxon>
    </lineage>
</organism>
<dbReference type="InterPro" id="IPR029058">
    <property type="entry name" value="AB_hydrolase_fold"/>
</dbReference>
<dbReference type="InParanoid" id="T0S6V3"/>
<dbReference type="PANTHER" id="PTHR48081">
    <property type="entry name" value="AB HYDROLASE SUPERFAMILY PROTEIN C4A8.06C"/>
    <property type="match status" value="1"/>
</dbReference>
<dbReference type="PANTHER" id="PTHR48081:SF8">
    <property type="entry name" value="ALPHA_BETA HYDROLASE FOLD-3 DOMAIN-CONTAINING PROTEIN-RELATED"/>
    <property type="match status" value="1"/>
</dbReference>
<proteinExistence type="inferred from homology"/>
<dbReference type="RefSeq" id="XP_008608044.1">
    <property type="nucleotide sequence ID" value="XM_008609822.1"/>
</dbReference>
<dbReference type="eggNOG" id="KOG1515">
    <property type="taxonomic scope" value="Eukaryota"/>
</dbReference>
<dbReference type="OrthoDB" id="408631at2759"/>
<dbReference type="EMBL" id="JH767141">
    <property type="protein sequence ID" value="EQC38452.1"/>
    <property type="molecule type" value="Genomic_DNA"/>
</dbReference>
<dbReference type="VEuPathDB" id="FungiDB:SDRG_04160"/>
<feature type="domain" description="Alpha/beta hydrolase fold-3" evidence="3">
    <location>
        <begin position="98"/>
        <end position="299"/>
    </location>
</feature>
<dbReference type="InterPro" id="IPR013094">
    <property type="entry name" value="AB_hydrolase_3"/>
</dbReference>
<protein>
    <recommendedName>
        <fullName evidence="3">Alpha/beta hydrolase fold-3 domain-containing protein</fullName>
    </recommendedName>
</protein>
<evidence type="ECO:0000256" key="2">
    <source>
        <dbReference type="ARBA" id="ARBA00022801"/>
    </source>
</evidence>
<name>T0S6V3_SAPDV</name>
<dbReference type="Proteomes" id="UP000030762">
    <property type="component" value="Unassembled WGS sequence"/>
</dbReference>
<dbReference type="SUPFAM" id="SSF53474">
    <property type="entry name" value="alpha/beta-Hydrolases"/>
    <property type="match status" value="1"/>
</dbReference>
<reference evidence="4 5" key="1">
    <citation type="submission" date="2012-04" db="EMBL/GenBank/DDBJ databases">
        <title>The Genome Sequence of Saprolegnia declina VS20.</title>
        <authorList>
            <consortium name="The Broad Institute Genome Sequencing Platform"/>
            <person name="Russ C."/>
            <person name="Nusbaum C."/>
            <person name="Tyler B."/>
            <person name="van West P."/>
            <person name="Dieguez-Uribeondo J."/>
            <person name="de Bruijn I."/>
            <person name="Tripathy S."/>
            <person name="Jiang R."/>
            <person name="Young S.K."/>
            <person name="Zeng Q."/>
            <person name="Gargeya S."/>
            <person name="Fitzgerald M."/>
            <person name="Haas B."/>
            <person name="Abouelleil A."/>
            <person name="Alvarado L."/>
            <person name="Arachchi H.M."/>
            <person name="Berlin A."/>
            <person name="Chapman S.B."/>
            <person name="Goldberg J."/>
            <person name="Griggs A."/>
            <person name="Gujja S."/>
            <person name="Hansen M."/>
            <person name="Howarth C."/>
            <person name="Imamovic A."/>
            <person name="Larimer J."/>
            <person name="McCowen C."/>
            <person name="Montmayeur A."/>
            <person name="Murphy C."/>
            <person name="Neiman D."/>
            <person name="Pearson M."/>
            <person name="Priest M."/>
            <person name="Roberts A."/>
            <person name="Saif S."/>
            <person name="Shea T."/>
            <person name="Sisk P."/>
            <person name="Sykes S."/>
            <person name="Wortman J."/>
            <person name="Nusbaum C."/>
            <person name="Birren B."/>
        </authorList>
    </citation>
    <scope>NUCLEOTIDE SEQUENCE [LARGE SCALE GENOMIC DNA]</scope>
    <source>
        <strain evidence="4 5">VS20</strain>
    </source>
</reference>
<dbReference type="GeneID" id="19944887"/>
<dbReference type="PROSITE" id="PS01173">
    <property type="entry name" value="LIPASE_GDXG_HIS"/>
    <property type="match status" value="1"/>
</dbReference>
<keyword evidence="2" id="KW-0378">Hydrolase</keyword>
<sequence>MHLVATSKLLLDCWIAPFVVFFQRRAHTQQSFAQAVLFHIMRLCTSTQIPVFRRLFNLYGVLQRLLYKPFHIVATPRVKGLWYGQPVMHDHMKSHATILYIHGGAFAAGSAATQSNDLIKPLITALNTQDVAARVFSLEYDLAPERQFPHQQHQALAAYEWLLAQNYTNIIVMGDSAGGNLALSLLQAIVRLGLPQAAGGILLSPWVDLTMSHTSYERNETTDYIAKSGALTARAAYVTEDNIEKASPGLQSMEGLAPIMVVYGGGEILADEIAAMVDSAKSAKVPVHEIYHPTLCHVYPMVLRNSDHANEAFEGMAQFIAGATQPVSLEIQVVPSASTEQAPIACA</sequence>
<evidence type="ECO:0000313" key="4">
    <source>
        <dbReference type="EMBL" id="EQC38452.1"/>
    </source>
</evidence>
<dbReference type="InterPro" id="IPR050300">
    <property type="entry name" value="GDXG_lipolytic_enzyme"/>
</dbReference>
<keyword evidence="5" id="KW-1185">Reference proteome</keyword>
<evidence type="ECO:0000259" key="3">
    <source>
        <dbReference type="Pfam" id="PF07859"/>
    </source>
</evidence>
<dbReference type="GO" id="GO:0016787">
    <property type="term" value="F:hydrolase activity"/>
    <property type="evidence" value="ECO:0007669"/>
    <property type="project" value="UniProtKB-KW"/>
</dbReference>
<dbReference type="InterPro" id="IPR002168">
    <property type="entry name" value="Lipase_GDXG_HIS_AS"/>
</dbReference>
<accession>T0S6V3</accession>